<dbReference type="RefSeq" id="WP_216939374.1">
    <property type="nucleotide sequence ID" value="NZ_CP077062.1"/>
</dbReference>
<evidence type="ECO:0000313" key="2">
    <source>
        <dbReference type="Proteomes" id="UP000683575"/>
    </source>
</evidence>
<name>A0A975Y021_9ACTN</name>
<proteinExistence type="predicted"/>
<gene>
    <name evidence="1" type="ORF">KRR39_21185</name>
</gene>
<evidence type="ECO:0000313" key="1">
    <source>
        <dbReference type="EMBL" id="QWZ07864.1"/>
    </source>
</evidence>
<dbReference type="EMBL" id="CP077062">
    <property type="protein sequence ID" value="QWZ07864.1"/>
    <property type="molecule type" value="Genomic_DNA"/>
</dbReference>
<keyword evidence="2" id="KW-1185">Reference proteome</keyword>
<organism evidence="1 2">
    <name type="scientific">Nocardioides panacis</name>
    <dbReference type="NCBI Taxonomy" id="2849501"/>
    <lineage>
        <taxon>Bacteria</taxon>
        <taxon>Bacillati</taxon>
        <taxon>Actinomycetota</taxon>
        <taxon>Actinomycetes</taxon>
        <taxon>Propionibacteriales</taxon>
        <taxon>Nocardioidaceae</taxon>
        <taxon>Nocardioides</taxon>
    </lineage>
</organism>
<dbReference type="AlphaFoldDB" id="A0A975Y021"/>
<reference evidence="1" key="1">
    <citation type="submission" date="2021-06" db="EMBL/GenBank/DDBJ databases">
        <title>Complete genome sequence of Nocardioides sp. G188.</title>
        <authorList>
            <person name="Im W.-T."/>
        </authorList>
    </citation>
    <scope>NUCLEOTIDE SEQUENCE</scope>
    <source>
        <strain evidence="1">G188</strain>
    </source>
</reference>
<protein>
    <submittedName>
        <fullName evidence="1">Uncharacterized protein</fullName>
    </submittedName>
</protein>
<accession>A0A975Y021</accession>
<dbReference type="Proteomes" id="UP000683575">
    <property type="component" value="Chromosome"/>
</dbReference>
<dbReference type="KEGG" id="nps:KRR39_21185"/>
<sequence>MPAYASLAVLLLVLLAGAVGYFVGRGSATQQAVDARTVDAVRREITALRALVARLKDIAWDQRELDPNLSTIVIDEIRAHEKKELEP</sequence>